<accession>A0A4Z2J3U4</accession>
<dbReference type="EMBL" id="SRLO01000024">
    <property type="protein sequence ID" value="TNN84860.1"/>
    <property type="molecule type" value="Genomic_DNA"/>
</dbReference>
<evidence type="ECO:0000313" key="2">
    <source>
        <dbReference type="EMBL" id="TNN84860.1"/>
    </source>
</evidence>
<evidence type="ECO:0000256" key="1">
    <source>
        <dbReference type="SAM" id="MobiDB-lite"/>
    </source>
</evidence>
<sequence length="77" mass="8628">MDEMARDKARGAQGRDHPPGFQYWAIPKPRRAPQSRPLQPGMQHHSAEQQAGAEAEEEQQGATVWYSVAQSDPEDET</sequence>
<feature type="compositionally biased region" description="Basic and acidic residues" evidence="1">
    <location>
        <begin position="1"/>
        <end position="18"/>
    </location>
</feature>
<protein>
    <submittedName>
        <fullName evidence="2">Uncharacterized protein</fullName>
    </submittedName>
</protein>
<dbReference type="AlphaFoldDB" id="A0A4Z2J3U4"/>
<comment type="caution">
    <text evidence="2">The sequence shown here is derived from an EMBL/GenBank/DDBJ whole genome shotgun (WGS) entry which is preliminary data.</text>
</comment>
<dbReference type="Proteomes" id="UP000314294">
    <property type="component" value="Unassembled WGS sequence"/>
</dbReference>
<feature type="region of interest" description="Disordered" evidence="1">
    <location>
        <begin position="1"/>
        <end position="77"/>
    </location>
</feature>
<keyword evidence="3" id="KW-1185">Reference proteome</keyword>
<proteinExistence type="predicted"/>
<reference evidence="2 3" key="1">
    <citation type="submission" date="2019-03" db="EMBL/GenBank/DDBJ databases">
        <title>First draft genome of Liparis tanakae, snailfish: a comprehensive survey of snailfish specific genes.</title>
        <authorList>
            <person name="Kim W."/>
            <person name="Song I."/>
            <person name="Jeong J.-H."/>
            <person name="Kim D."/>
            <person name="Kim S."/>
            <person name="Ryu S."/>
            <person name="Song J.Y."/>
            <person name="Lee S.K."/>
        </authorList>
    </citation>
    <scope>NUCLEOTIDE SEQUENCE [LARGE SCALE GENOMIC DNA]</scope>
    <source>
        <tissue evidence="2">Muscle</tissue>
    </source>
</reference>
<gene>
    <name evidence="2" type="ORF">EYF80_004905</name>
</gene>
<organism evidence="2 3">
    <name type="scientific">Liparis tanakae</name>
    <name type="common">Tanaka's snailfish</name>
    <dbReference type="NCBI Taxonomy" id="230148"/>
    <lineage>
        <taxon>Eukaryota</taxon>
        <taxon>Metazoa</taxon>
        <taxon>Chordata</taxon>
        <taxon>Craniata</taxon>
        <taxon>Vertebrata</taxon>
        <taxon>Euteleostomi</taxon>
        <taxon>Actinopterygii</taxon>
        <taxon>Neopterygii</taxon>
        <taxon>Teleostei</taxon>
        <taxon>Neoteleostei</taxon>
        <taxon>Acanthomorphata</taxon>
        <taxon>Eupercaria</taxon>
        <taxon>Perciformes</taxon>
        <taxon>Cottioidei</taxon>
        <taxon>Cottales</taxon>
        <taxon>Liparidae</taxon>
        <taxon>Liparis</taxon>
    </lineage>
</organism>
<name>A0A4Z2J3U4_9TELE</name>
<evidence type="ECO:0000313" key="3">
    <source>
        <dbReference type="Proteomes" id="UP000314294"/>
    </source>
</evidence>